<dbReference type="Gene3D" id="1.10.287.70">
    <property type="match status" value="1"/>
</dbReference>
<dbReference type="GO" id="GO:0008331">
    <property type="term" value="F:high voltage-gated calcium channel activity"/>
    <property type="evidence" value="ECO:0007669"/>
    <property type="project" value="TreeGrafter"/>
</dbReference>
<keyword evidence="8" id="KW-0851">Voltage-gated channel</keyword>
<keyword evidence="13" id="KW-0407">Ion channel</keyword>
<comment type="caution">
    <text evidence="17">The sequence shown here is derived from an EMBL/GenBank/DDBJ whole genome shotgun (WGS) entry which is preliminary data.</text>
</comment>
<keyword evidence="9 15" id="KW-1133">Transmembrane helix</keyword>
<keyword evidence="3" id="KW-0597">Phosphoprotein</keyword>
<keyword evidence="5" id="KW-0107">Calcium channel</keyword>
<sequence length="555" mass="63328">MACPSCGWSELGMPSCKDLMYRALDRHETEMSELAARCEALRLENERRADAPQAPRFAPSERDPIEEGDTSEEAPVDPKESEAPPPFLSSLQHIWSSQEKPQLRKQPSSGLGLKRVLQEGVPRISLLSGASGLNAASNQKLVACIMDWSSWWYSLEEPPRSGWAFRLEQSRCFQHASMGVILANAIWITWLTDWSLQHPHAGVPDEYQYVDYAFMAFFLVEVVLRMVVHRAYFFANDNAGWNVMDLVLVIFSMCEQIISWSAGRDGNGTVLYLRVLRLCKFARVLRSLKVITAFRELAMMMESFRSCLAAMFWSLVLLIFLVFVCALLFAQGVSDGLAAAEVNSEMETVVKDHFGSVSLSMLSLYMAVTGGNDWSLYYWVLQELGSVYHFLFIGYTFFFAFAIFNILTGIFVERAVAASLPDREQQILQERRKLLEQANDLRYLFSCMDLDASGQISLEEFLRCMKDPKIVAYMSSINVSVHDVQYLFKIVANQNDEVDIDRFVDGCMSIKGNASALDMQKQLYYIQELFQTLRDWETTYWPSLMHRMDAHKQTL</sequence>
<evidence type="ECO:0000313" key="17">
    <source>
        <dbReference type="EMBL" id="CAJ1392078.1"/>
    </source>
</evidence>
<keyword evidence="12" id="KW-0325">Glycoprotein</keyword>
<dbReference type="PANTHER" id="PTHR45628">
    <property type="entry name" value="VOLTAGE-DEPENDENT CALCIUM CHANNEL TYPE A SUBUNIT ALPHA-1"/>
    <property type="match status" value="1"/>
</dbReference>
<evidence type="ECO:0000256" key="1">
    <source>
        <dbReference type="ARBA" id="ARBA00004141"/>
    </source>
</evidence>
<keyword evidence="10" id="KW-0406">Ion transport</keyword>
<gene>
    <name evidence="17" type="ORF">EVOR1521_LOCUS17268</name>
</gene>
<feature type="transmembrane region" description="Helical" evidence="15">
    <location>
        <begin position="387"/>
        <end position="412"/>
    </location>
</feature>
<feature type="transmembrane region" description="Helical" evidence="15">
    <location>
        <begin position="212"/>
        <end position="228"/>
    </location>
</feature>
<evidence type="ECO:0000313" key="18">
    <source>
        <dbReference type="Proteomes" id="UP001178507"/>
    </source>
</evidence>
<evidence type="ECO:0000256" key="8">
    <source>
        <dbReference type="ARBA" id="ARBA00022882"/>
    </source>
</evidence>
<dbReference type="InterPro" id="IPR002048">
    <property type="entry name" value="EF_hand_dom"/>
</dbReference>
<evidence type="ECO:0000256" key="10">
    <source>
        <dbReference type="ARBA" id="ARBA00023065"/>
    </source>
</evidence>
<dbReference type="SUPFAM" id="SSF81324">
    <property type="entry name" value="Voltage-gated potassium channels"/>
    <property type="match status" value="1"/>
</dbReference>
<dbReference type="Gene3D" id="1.10.238.10">
    <property type="entry name" value="EF-hand"/>
    <property type="match status" value="1"/>
</dbReference>
<evidence type="ECO:0000256" key="12">
    <source>
        <dbReference type="ARBA" id="ARBA00023180"/>
    </source>
</evidence>
<proteinExistence type="predicted"/>
<feature type="compositionally biased region" description="Acidic residues" evidence="14">
    <location>
        <begin position="66"/>
        <end position="75"/>
    </location>
</feature>
<protein>
    <recommendedName>
        <fullName evidence="16">EF-hand domain-containing protein</fullName>
    </recommendedName>
</protein>
<keyword evidence="11 15" id="KW-0472">Membrane</keyword>
<keyword evidence="7" id="KW-0106">Calcium</keyword>
<name>A0AA36N4G4_9DINO</name>
<dbReference type="Proteomes" id="UP001178507">
    <property type="component" value="Unassembled WGS sequence"/>
</dbReference>
<dbReference type="InterPro" id="IPR050599">
    <property type="entry name" value="VDCC_alpha-1_subunit"/>
</dbReference>
<dbReference type="InterPro" id="IPR011992">
    <property type="entry name" value="EF-hand-dom_pair"/>
</dbReference>
<evidence type="ECO:0000256" key="14">
    <source>
        <dbReference type="SAM" id="MobiDB-lite"/>
    </source>
</evidence>
<dbReference type="GO" id="GO:0005509">
    <property type="term" value="F:calcium ion binding"/>
    <property type="evidence" value="ECO:0007669"/>
    <property type="project" value="InterPro"/>
</dbReference>
<dbReference type="InterPro" id="IPR005821">
    <property type="entry name" value="Ion_trans_dom"/>
</dbReference>
<evidence type="ECO:0000259" key="16">
    <source>
        <dbReference type="PROSITE" id="PS50222"/>
    </source>
</evidence>
<dbReference type="Pfam" id="PF00520">
    <property type="entry name" value="Ion_trans"/>
    <property type="match status" value="1"/>
</dbReference>
<dbReference type="Gene3D" id="1.20.120.350">
    <property type="entry name" value="Voltage-gated potassium channels. Chain C"/>
    <property type="match status" value="1"/>
</dbReference>
<evidence type="ECO:0000256" key="13">
    <source>
        <dbReference type="ARBA" id="ARBA00023303"/>
    </source>
</evidence>
<dbReference type="SUPFAM" id="SSF47473">
    <property type="entry name" value="EF-hand"/>
    <property type="match status" value="1"/>
</dbReference>
<dbReference type="PROSITE" id="PS00018">
    <property type="entry name" value="EF_HAND_1"/>
    <property type="match status" value="1"/>
</dbReference>
<organism evidence="17 18">
    <name type="scientific">Effrenium voratum</name>
    <dbReference type="NCBI Taxonomy" id="2562239"/>
    <lineage>
        <taxon>Eukaryota</taxon>
        <taxon>Sar</taxon>
        <taxon>Alveolata</taxon>
        <taxon>Dinophyceae</taxon>
        <taxon>Suessiales</taxon>
        <taxon>Symbiodiniaceae</taxon>
        <taxon>Effrenium</taxon>
    </lineage>
</organism>
<dbReference type="AlphaFoldDB" id="A0AA36N4G4"/>
<keyword evidence="6 15" id="KW-0812">Transmembrane</keyword>
<keyword evidence="4" id="KW-0109">Calcium transport</keyword>
<feature type="region of interest" description="Disordered" evidence="14">
    <location>
        <begin position="46"/>
        <end position="87"/>
    </location>
</feature>
<feature type="transmembrane region" description="Helical" evidence="15">
    <location>
        <begin position="172"/>
        <end position="192"/>
    </location>
</feature>
<dbReference type="EMBL" id="CAUJNA010002258">
    <property type="protein sequence ID" value="CAJ1392078.1"/>
    <property type="molecule type" value="Genomic_DNA"/>
</dbReference>
<evidence type="ECO:0000256" key="11">
    <source>
        <dbReference type="ARBA" id="ARBA00023136"/>
    </source>
</evidence>
<keyword evidence="18" id="KW-1185">Reference proteome</keyword>
<accession>A0AA36N4G4</accession>
<evidence type="ECO:0000256" key="4">
    <source>
        <dbReference type="ARBA" id="ARBA00022568"/>
    </source>
</evidence>
<evidence type="ECO:0000256" key="7">
    <source>
        <dbReference type="ARBA" id="ARBA00022837"/>
    </source>
</evidence>
<dbReference type="GO" id="GO:0098703">
    <property type="term" value="P:calcium ion import across plasma membrane"/>
    <property type="evidence" value="ECO:0007669"/>
    <property type="project" value="TreeGrafter"/>
</dbReference>
<dbReference type="PANTHER" id="PTHR45628:SF7">
    <property type="entry name" value="VOLTAGE-DEPENDENT CALCIUM CHANNEL TYPE A SUBUNIT ALPHA-1"/>
    <property type="match status" value="1"/>
</dbReference>
<feature type="domain" description="EF-hand" evidence="16">
    <location>
        <begin position="436"/>
        <end position="471"/>
    </location>
</feature>
<reference evidence="17" key="1">
    <citation type="submission" date="2023-08" db="EMBL/GenBank/DDBJ databases">
        <authorList>
            <person name="Chen Y."/>
            <person name="Shah S."/>
            <person name="Dougan E. K."/>
            <person name="Thang M."/>
            <person name="Chan C."/>
        </authorList>
    </citation>
    <scope>NUCLEOTIDE SEQUENCE</scope>
</reference>
<dbReference type="InterPro" id="IPR018247">
    <property type="entry name" value="EF_Hand_1_Ca_BS"/>
</dbReference>
<dbReference type="InterPro" id="IPR027359">
    <property type="entry name" value="Volt_channel_dom_sf"/>
</dbReference>
<evidence type="ECO:0000256" key="9">
    <source>
        <dbReference type="ARBA" id="ARBA00022989"/>
    </source>
</evidence>
<comment type="subcellular location">
    <subcellularLocation>
        <location evidence="1">Membrane</location>
        <topology evidence="1">Multi-pass membrane protein</topology>
    </subcellularLocation>
</comment>
<evidence type="ECO:0000256" key="6">
    <source>
        <dbReference type="ARBA" id="ARBA00022692"/>
    </source>
</evidence>
<keyword evidence="2" id="KW-0813">Transport</keyword>
<dbReference type="GO" id="GO:0005891">
    <property type="term" value="C:voltage-gated calcium channel complex"/>
    <property type="evidence" value="ECO:0007669"/>
    <property type="project" value="TreeGrafter"/>
</dbReference>
<dbReference type="PROSITE" id="PS50222">
    <property type="entry name" value="EF_HAND_2"/>
    <property type="match status" value="1"/>
</dbReference>
<evidence type="ECO:0000256" key="5">
    <source>
        <dbReference type="ARBA" id="ARBA00022673"/>
    </source>
</evidence>
<evidence type="ECO:0000256" key="3">
    <source>
        <dbReference type="ARBA" id="ARBA00022553"/>
    </source>
</evidence>
<feature type="transmembrane region" description="Helical" evidence="15">
    <location>
        <begin position="307"/>
        <end position="330"/>
    </location>
</feature>
<evidence type="ECO:0000256" key="2">
    <source>
        <dbReference type="ARBA" id="ARBA00022448"/>
    </source>
</evidence>
<evidence type="ECO:0000256" key="15">
    <source>
        <dbReference type="SAM" id="Phobius"/>
    </source>
</evidence>